<dbReference type="Gene3D" id="3.40.50.2000">
    <property type="entry name" value="Glycogen Phosphorylase B"/>
    <property type="match status" value="2"/>
</dbReference>
<dbReference type="KEGG" id="frc:KX01_1746"/>
<dbReference type="PANTHER" id="PTHR43174">
    <property type="entry name" value="UDP-N-ACETYLGLUCOSAMINE 2-EPIMERASE"/>
    <property type="match status" value="1"/>
</dbReference>
<name>A0A1J0KSX8_9GAMM</name>
<dbReference type="InterPro" id="IPR020004">
    <property type="entry name" value="UDP-GlcNAc_Epase"/>
</dbReference>
<dbReference type="EMBL" id="CP009654">
    <property type="protein sequence ID" value="APC96758.1"/>
    <property type="molecule type" value="Genomic_DNA"/>
</dbReference>
<dbReference type="SUPFAM" id="SSF53756">
    <property type="entry name" value="UDP-Glycosyltransferase/glycogen phosphorylase"/>
    <property type="match status" value="1"/>
</dbReference>
<protein>
    <submittedName>
        <fullName evidence="2">UDP-N-acetyl-D-glucosamine 2-epimerase, UDP-hydrolysing</fullName>
    </submittedName>
</protein>
<accession>A0A1J0KSX8</accession>
<dbReference type="AlphaFoldDB" id="A0A1J0KSX8"/>
<evidence type="ECO:0000259" key="1">
    <source>
        <dbReference type="Pfam" id="PF02350"/>
    </source>
</evidence>
<dbReference type="NCBIfam" id="TIGR03568">
    <property type="entry name" value="NeuC_NnaA"/>
    <property type="match status" value="1"/>
</dbReference>
<evidence type="ECO:0000313" key="2">
    <source>
        <dbReference type="EMBL" id="APC96758.1"/>
    </source>
</evidence>
<organism evidence="2 3">
    <name type="scientific">Francisella frigiditurris</name>
    <dbReference type="NCBI Taxonomy" id="1542390"/>
    <lineage>
        <taxon>Bacteria</taxon>
        <taxon>Pseudomonadati</taxon>
        <taxon>Pseudomonadota</taxon>
        <taxon>Gammaproteobacteria</taxon>
        <taxon>Thiotrichales</taxon>
        <taxon>Francisellaceae</taxon>
        <taxon>Francisella</taxon>
    </lineage>
</organism>
<dbReference type="CDD" id="cd03786">
    <property type="entry name" value="GTB_UDP-GlcNAc_2-Epimerase"/>
    <property type="match status" value="1"/>
</dbReference>
<dbReference type="GO" id="GO:0004553">
    <property type="term" value="F:hydrolase activity, hydrolyzing O-glycosyl compounds"/>
    <property type="evidence" value="ECO:0007669"/>
    <property type="project" value="InterPro"/>
</dbReference>
<keyword evidence="3" id="KW-1185">Reference proteome</keyword>
<dbReference type="STRING" id="1542390.KX01_1746"/>
<proteinExistence type="predicted"/>
<evidence type="ECO:0000313" key="3">
    <source>
        <dbReference type="Proteomes" id="UP000182521"/>
    </source>
</evidence>
<reference evidence="3" key="1">
    <citation type="submission" date="2014-10" db="EMBL/GenBank/DDBJ databases">
        <authorList>
            <person name="Kuske C.R."/>
            <person name="Challacombe J.F."/>
            <person name="Daligault H.E."/>
            <person name="Davenport K.W."/>
            <person name="Johnson S.L."/>
            <person name="Siddaramappa S."/>
            <person name="Petersen J.M."/>
        </authorList>
    </citation>
    <scope>NUCLEOTIDE SEQUENCE [LARGE SCALE GENOMIC DNA]</scope>
    <source>
        <strain evidence="3">CA97-1460</strain>
    </source>
</reference>
<feature type="domain" description="UDP-N-acetylglucosamine 2-epimerase" evidence="1">
    <location>
        <begin position="24"/>
        <end position="369"/>
    </location>
</feature>
<dbReference type="Pfam" id="PF02350">
    <property type="entry name" value="Epimerase_2"/>
    <property type="match status" value="1"/>
</dbReference>
<dbReference type="RefSeq" id="WP_071664601.1">
    <property type="nucleotide sequence ID" value="NZ_CP009654.1"/>
</dbReference>
<gene>
    <name evidence="2" type="primary">neuC</name>
    <name evidence="2" type="ORF">KX01_1746</name>
</gene>
<dbReference type="PANTHER" id="PTHR43174:SF3">
    <property type="entry name" value="UDP-N-ACETYLGLUCOSAMINE 2-EPIMERASE"/>
    <property type="match status" value="1"/>
</dbReference>
<dbReference type="InterPro" id="IPR029767">
    <property type="entry name" value="WecB-like"/>
</dbReference>
<dbReference type="OrthoDB" id="9803238at2"/>
<dbReference type="GO" id="GO:0006047">
    <property type="term" value="P:UDP-N-acetylglucosamine metabolic process"/>
    <property type="evidence" value="ECO:0007669"/>
    <property type="project" value="InterPro"/>
</dbReference>
<sequence>MKRKICVVTGTRAEYGLLYPVMKMIKDSNSLELQIVATTMHLSPEYGSTVEKIKEDGFTINETVENLLSANTNSAIAKSTGMALIILSDVYKRLKPDLVFLLGDRFETHAAATCALLMNIPIAHIHGGEVSEAAIDEQIRHSITKMSHIHFTSTEEYRNRIIQMGENPKYVINSGAPGLDNILNMKLLSKEALEKSLEWKFAEKNILFTYHPETIKEQSVKKSIKLILDKLVELPSTVNILMTYANADEGGSIINEQLEKCSYENPKRFKVVKSLGQLRYLSAMKVCDIMVGNTSSGIIESASFYKPVVNIGDRQKGRLRSGNVIDCHYDDLLNSVEVAMSSEFVEKCKKLKNIYGDGNASSKIVNSIEHINFPDILKKKFYDLE</sequence>
<dbReference type="InterPro" id="IPR003331">
    <property type="entry name" value="UDP_GlcNAc_Epimerase_2_dom"/>
</dbReference>
<dbReference type="Proteomes" id="UP000182521">
    <property type="component" value="Chromosome"/>
</dbReference>